<dbReference type="HOGENOM" id="CLU_091001_0_0_4"/>
<name>C1D8I5_LARHH</name>
<organism evidence="2 3">
    <name type="scientific">Laribacter hongkongensis (strain HLHK9)</name>
    <dbReference type="NCBI Taxonomy" id="557598"/>
    <lineage>
        <taxon>Bacteria</taxon>
        <taxon>Pseudomonadati</taxon>
        <taxon>Pseudomonadota</taxon>
        <taxon>Betaproteobacteria</taxon>
        <taxon>Neisseriales</taxon>
        <taxon>Aquaspirillaceae</taxon>
        <taxon>Laribacter</taxon>
    </lineage>
</organism>
<dbReference type="InterPro" id="IPR011604">
    <property type="entry name" value="PDDEXK-like_dom_sf"/>
</dbReference>
<dbReference type="AlphaFoldDB" id="C1D8I5"/>
<reference evidence="2 3" key="1">
    <citation type="journal article" date="2009" name="PLoS Genet.">
        <title>The complete genome and proteome of Laribacter hongkongensis reveal potential mechanisms for adaptations to different temperatures and habitats.</title>
        <authorList>
            <person name="Woo P.C."/>
            <person name="Lau S.K."/>
            <person name="Tse H."/>
            <person name="Teng J.L."/>
            <person name="Curreem S.O."/>
            <person name="Tsang A.K."/>
            <person name="Fan R.Y."/>
            <person name="Wong G.K."/>
            <person name="Huang Y."/>
            <person name="Loman N.J."/>
            <person name="Snyder L.A."/>
            <person name="Cai J.J."/>
            <person name="Huang J.D."/>
            <person name="Mak W."/>
            <person name="Pallen M.J."/>
            <person name="Lok S."/>
            <person name="Yuen K.Y."/>
        </authorList>
    </citation>
    <scope>NUCLEOTIDE SEQUENCE [LARGE SCALE GENOMIC DNA]</scope>
    <source>
        <strain evidence="2 3">HLHK9</strain>
    </source>
</reference>
<dbReference type="STRING" id="557598.LHK_01791"/>
<dbReference type="InterPro" id="IPR038726">
    <property type="entry name" value="PDDEXK_AddAB-type"/>
</dbReference>
<dbReference type="eggNOG" id="COG2887">
    <property type="taxonomic scope" value="Bacteria"/>
</dbReference>
<evidence type="ECO:0000259" key="1">
    <source>
        <dbReference type="Pfam" id="PF12705"/>
    </source>
</evidence>
<gene>
    <name evidence="2" type="primary">recB-2</name>
    <name evidence="2" type="ordered locus">LHK_01791</name>
</gene>
<dbReference type="Proteomes" id="UP000002010">
    <property type="component" value="Chromosome"/>
</dbReference>
<accession>C1D8I5</accession>
<evidence type="ECO:0000313" key="2">
    <source>
        <dbReference type="EMBL" id="ACO74775.1"/>
    </source>
</evidence>
<dbReference type="Gene3D" id="3.90.320.10">
    <property type="match status" value="1"/>
</dbReference>
<dbReference type="KEGG" id="lhk:LHK_01791"/>
<dbReference type="EMBL" id="CP001154">
    <property type="protein sequence ID" value="ACO74775.1"/>
    <property type="molecule type" value="Genomic_DNA"/>
</dbReference>
<evidence type="ECO:0000313" key="3">
    <source>
        <dbReference type="Proteomes" id="UP000002010"/>
    </source>
</evidence>
<keyword evidence="3" id="KW-1185">Reference proteome</keyword>
<feature type="domain" description="PD-(D/E)XK endonuclease-like" evidence="1">
    <location>
        <begin position="9"/>
        <end position="268"/>
    </location>
</feature>
<protein>
    <submittedName>
        <fullName evidence="2">RecB</fullName>
    </submittedName>
</protein>
<dbReference type="RefSeq" id="WP_012697261.1">
    <property type="nucleotide sequence ID" value="NC_012559.1"/>
</dbReference>
<sequence length="271" mass="28384">MNTIITIRASSLAELFDCPARWAAKHLLGMRLPSSGAARLGTAVHAGTALFDQSRLDGHPLTADEAAGALVDALHGKDDAEGNGEVDWGDTDPRSAEKIGLALHARYCADIAPHQDYTGVEVSCERLEITDLGIALTGTTDRIRMLPDGQLGIVDLKTGGRAVGSDGTAVTQGHGPQMGVYELIAEFAVGQPLTAPAQIIGLQTGKTASTQRVGTGEIHGARDALLGDEERPGLLQHASRLIHSGSFYGNPKSVLCSARYCPAHATCKFKG</sequence>
<dbReference type="Pfam" id="PF12705">
    <property type="entry name" value="PDDEXK_1"/>
    <property type="match status" value="1"/>
</dbReference>
<proteinExistence type="predicted"/>